<keyword evidence="1 3" id="KW-0489">Methyltransferase</keyword>
<organism evidence="3 4">
    <name type="scientific">Acetobacter orientalis</name>
    <dbReference type="NCBI Taxonomy" id="146474"/>
    <lineage>
        <taxon>Bacteria</taxon>
        <taxon>Pseudomonadati</taxon>
        <taxon>Pseudomonadota</taxon>
        <taxon>Alphaproteobacteria</taxon>
        <taxon>Acetobacterales</taxon>
        <taxon>Acetobacteraceae</taxon>
        <taxon>Acetobacter</taxon>
    </lineage>
</organism>
<accession>A0A251ZZU3</accession>
<dbReference type="GO" id="GO:0008168">
    <property type="term" value="F:methyltransferase activity"/>
    <property type="evidence" value="ECO:0007669"/>
    <property type="project" value="UniProtKB-KW"/>
</dbReference>
<evidence type="ECO:0000256" key="1">
    <source>
        <dbReference type="ARBA" id="ARBA00022603"/>
    </source>
</evidence>
<dbReference type="GO" id="GO:0031167">
    <property type="term" value="P:rRNA methylation"/>
    <property type="evidence" value="ECO:0007669"/>
    <property type="project" value="InterPro"/>
</dbReference>
<evidence type="ECO:0000313" key="4">
    <source>
        <dbReference type="Proteomes" id="UP000194639"/>
    </source>
</evidence>
<dbReference type="Proteomes" id="UP000194639">
    <property type="component" value="Unassembled WGS sequence"/>
</dbReference>
<dbReference type="Pfam" id="PF03602">
    <property type="entry name" value="Cons_hypoth95"/>
    <property type="match status" value="1"/>
</dbReference>
<dbReference type="InterPro" id="IPR029063">
    <property type="entry name" value="SAM-dependent_MTases_sf"/>
</dbReference>
<gene>
    <name evidence="3" type="ORF">HK12_09410</name>
</gene>
<dbReference type="SUPFAM" id="SSF53335">
    <property type="entry name" value="S-adenosyl-L-methionine-dependent methyltransferases"/>
    <property type="match status" value="1"/>
</dbReference>
<keyword evidence="2 3" id="KW-0808">Transferase</keyword>
<comment type="caution">
    <text evidence="3">The sequence shown here is derived from an EMBL/GenBank/DDBJ whole genome shotgun (WGS) entry which is preliminary data.</text>
</comment>
<dbReference type="InterPro" id="IPR004398">
    <property type="entry name" value="RNA_MeTrfase_RsmD"/>
</dbReference>
<dbReference type="NCBIfam" id="TIGR00095">
    <property type="entry name" value="16S rRNA (guanine(966)-N(2))-methyltransferase RsmD"/>
    <property type="match status" value="1"/>
</dbReference>
<dbReference type="Gene3D" id="3.40.50.150">
    <property type="entry name" value="Vaccinia Virus protein VP39"/>
    <property type="match status" value="1"/>
</dbReference>
<evidence type="ECO:0000313" key="3">
    <source>
        <dbReference type="EMBL" id="OUI80237.1"/>
    </source>
</evidence>
<dbReference type="PANTHER" id="PTHR43542:SF1">
    <property type="entry name" value="METHYLTRANSFERASE"/>
    <property type="match status" value="1"/>
</dbReference>
<dbReference type="AlphaFoldDB" id="A0A251ZZU3"/>
<sequence length="207" mass="22085">MRIIAGARKGRVLAAPAGTATRPTADRVRQALFDMLLHAPWGGPRLLENAHVLDAFAGTGALALEALSRGAAFATFFETDRAALSALRTNIANCQWQDRCTVVPRDVTKPPRAKHACSLLFLDPPYKQGLPARTLAALAAQGWVAQGAIAVIETAAQEDLPLRDNAAPLPVTEPTQQDETAVQPPAYSGTLLAERKHGAARLSVWQL</sequence>
<dbReference type="EMBL" id="JOMO01000037">
    <property type="protein sequence ID" value="OUI80237.1"/>
    <property type="molecule type" value="Genomic_DNA"/>
</dbReference>
<protein>
    <submittedName>
        <fullName evidence="3">Methyltransferase</fullName>
    </submittedName>
</protein>
<name>A0A251ZZU3_9PROT</name>
<proteinExistence type="predicted"/>
<reference evidence="3 4" key="1">
    <citation type="submission" date="2014-06" db="EMBL/GenBank/DDBJ databases">
        <authorList>
            <person name="Ju J."/>
            <person name="Zhang J."/>
        </authorList>
    </citation>
    <scope>NUCLEOTIDE SEQUENCE [LARGE SCALE GENOMIC DNA]</scope>
    <source>
        <strain evidence="3">DmW_045</strain>
    </source>
</reference>
<dbReference type="CDD" id="cd02440">
    <property type="entry name" value="AdoMet_MTases"/>
    <property type="match status" value="1"/>
</dbReference>
<dbReference type="PANTHER" id="PTHR43542">
    <property type="entry name" value="METHYLTRANSFERASE"/>
    <property type="match status" value="1"/>
</dbReference>
<dbReference type="RefSeq" id="WP_086552809.1">
    <property type="nucleotide sequence ID" value="NZ_JBDNWD010000031.1"/>
</dbReference>
<evidence type="ECO:0000256" key="2">
    <source>
        <dbReference type="ARBA" id="ARBA00022679"/>
    </source>
</evidence>